<feature type="region of interest" description="Disordered" evidence="1">
    <location>
        <begin position="279"/>
        <end position="342"/>
    </location>
</feature>
<feature type="compositionally biased region" description="Basic and acidic residues" evidence="1">
    <location>
        <begin position="293"/>
        <end position="314"/>
    </location>
</feature>
<evidence type="ECO:0000313" key="2">
    <source>
        <dbReference type="EMBL" id="VDL79403.1"/>
    </source>
</evidence>
<reference evidence="2 3" key="2">
    <citation type="submission" date="2018-11" db="EMBL/GenBank/DDBJ databases">
        <authorList>
            <consortium name="Pathogen Informatics"/>
        </authorList>
    </citation>
    <scope>NUCLEOTIDE SEQUENCE [LARGE SCALE GENOMIC DNA]</scope>
</reference>
<feature type="region of interest" description="Disordered" evidence="1">
    <location>
        <begin position="144"/>
        <end position="188"/>
    </location>
</feature>
<dbReference type="Proteomes" id="UP000271162">
    <property type="component" value="Unassembled WGS sequence"/>
</dbReference>
<evidence type="ECO:0000313" key="4">
    <source>
        <dbReference type="WBParaSite" id="NBR_0001580801-mRNA-1"/>
    </source>
</evidence>
<dbReference type="AlphaFoldDB" id="A0A0N4YG84"/>
<dbReference type="OMA" id="CINEMSA"/>
<dbReference type="InterPro" id="IPR036770">
    <property type="entry name" value="Ankyrin_rpt-contain_sf"/>
</dbReference>
<dbReference type="SUPFAM" id="SSF48403">
    <property type="entry name" value="Ankyrin repeat"/>
    <property type="match status" value="1"/>
</dbReference>
<feature type="compositionally biased region" description="Basic and acidic residues" evidence="1">
    <location>
        <begin position="177"/>
        <end position="188"/>
    </location>
</feature>
<sequence length="407" mass="45613">MPGFERTQQAADLFAKLISCANPQCLRESDQLQTLGTACKHAFCWLVFRYLKSSIDTFTLCPRCACPLDIHRPRAAQVFNNLAQHINEFKVLLAEYENAIRNEGAAAAATIAQTQRLFEVHAGNVAGVRDRAARNEAIDEFISTQRIPDPEPPCERRDSESDFSEELNETPPPVLKESPKKESKEPKAKPVVEFAECFDDFSDDDEVTPSISKTNVITDSIPQLGEPMMTSTQKPSLFLSQAVHARSDLFAKEPTQEVKTYRDEKTYNYFRTKPIKTFDTKASKSNPTPWLDLPDKTRTATRDSTNLHREDRQTPKRGPKVETTPVPRGRRSSVSTPRPLSQMADDPVMTAVLAGDLNGLRDAIDDGYDVNQRDSLLRTPLYAAVEMRRLDLCQLLVERGGAVINAN</sequence>
<accession>A0A0N4YG84</accession>
<dbReference type="WBParaSite" id="NBR_0001580801-mRNA-1">
    <property type="protein sequence ID" value="NBR_0001580801-mRNA-1"/>
    <property type="gene ID" value="NBR_0001580801"/>
</dbReference>
<organism evidence="4">
    <name type="scientific">Nippostrongylus brasiliensis</name>
    <name type="common">Rat hookworm</name>
    <dbReference type="NCBI Taxonomy" id="27835"/>
    <lineage>
        <taxon>Eukaryota</taxon>
        <taxon>Metazoa</taxon>
        <taxon>Ecdysozoa</taxon>
        <taxon>Nematoda</taxon>
        <taxon>Chromadorea</taxon>
        <taxon>Rhabditida</taxon>
        <taxon>Rhabditina</taxon>
        <taxon>Rhabditomorpha</taxon>
        <taxon>Strongyloidea</taxon>
        <taxon>Heligmosomidae</taxon>
        <taxon>Nippostrongylus</taxon>
    </lineage>
</organism>
<evidence type="ECO:0000256" key="1">
    <source>
        <dbReference type="SAM" id="MobiDB-lite"/>
    </source>
</evidence>
<name>A0A0N4YG84_NIPBR</name>
<proteinExistence type="predicted"/>
<gene>
    <name evidence="2" type="ORF">NBR_LOCUS15809</name>
</gene>
<dbReference type="Gene3D" id="1.25.40.20">
    <property type="entry name" value="Ankyrin repeat-containing domain"/>
    <property type="match status" value="1"/>
</dbReference>
<protein>
    <submittedName>
        <fullName evidence="4">BRCA1-associated RING domain protein 1 (inferred by orthology to a C. elegans protein)</fullName>
    </submittedName>
</protein>
<evidence type="ECO:0000313" key="3">
    <source>
        <dbReference type="Proteomes" id="UP000271162"/>
    </source>
</evidence>
<reference evidence="4" key="1">
    <citation type="submission" date="2017-02" db="UniProtKB">
        <authorList>
            <consortium name="WormBaseParasite"/>
        </authorList>
    </citation>
    <scope>IDENTIFICATION</scope>
</reference>
<keyword evidence="3" id="KW-1185">Reference proteome</keyword>
<dbReference type="EMBL" id="UYSL01021897">
    <property type="protein sequence ID" value="VDL79403.1"/>
    <property type="molecule type" value="Genomic_DNA"/>
</dbReference>
<dbReference type="STRING" id="27835.A0A0N4YG84"/>